<evidence type="ECO:0000259" key="9">
    <source>
        <dbReference type="Pfam" id="PF00125"/>
    </source>
</evidence>
<feature type="compositionally biased region" description="Basic and acidic residues" evidence="8">
    <location>
        <begin position="1"/>
        <end position="10"/>
    </location>
</feature>
<organism evidence="10 11">
    <name type="scientific">Oedothorax gibbosus</name>
    <dbReference type="NCBI Taxonomy" id="931172"/>
    <lineage>
        <taxon>Eukaryota</taxon>
        <taxon>Metazoa</taxon>
        <taxon>Ecdysozoa</taxon>
        <taxon>Arthropoda</taxon>
        <taxon>Chelicerata</taxon>
        <taxon>Arachnida</taxon>
        <taxon>Araneae</taxon>
        <taxon>Araneomorphae</taxon>
        <taxon>Entelegynae</taxon>
        <taxon>Araneoidea</taxon>
        <taxon>Linyphiidae</taxon>
        <taxon>Erigoninae</taxon>
        <taxon>Oedothorax</taxon>
    </lineage>
</organism>
<evidence type="ECO:0000256" key="3">
    <source>
        <dbReference type="ARBA" id="ARBA00010343"/>
    </source>
</evidence>
<evidence type="ECO:0000256" key="4">
    <source>
        <dbReference type="ARBA" id="ARBA00022454"/>
    </source>
</evidence>
<protein>
    <recommendedName>
        <fullName evidence="9">Core Histone H2A/H2B/H3 domain-containing protein</fullName>
    </recommendedName>
</protein>
<feature type="compositionally biased region" description="Polar residues" evidence="8">
    <location>
        <begin position="120"/>
        <end position="142"/>
    </location>
</feature>
<dbReference type="InterPro" id="IPR007125">
    <property type="entry name" value="H2A/H2B/H3"/>
</dbReference>
<feature type="region of interest" description="Disordered" evidence="8">
    <location>
        <begin position="1"/>
        <end position="157"/>
    </location>
</feature>
<evidence type="ECO:0000256" key="8">
    <source>
        <dbReference type="SAM" id="MobiDB-lite"/>
    </source>
</evidence>
<sequence length="252" mass="28233">MKVLKTKDDEFALPSSSEDEEDNIQRQTSTPARAGIPRFQPQTTGSRQVVAKKSLPRAHSSRQEAPEESSDEDERNQPGPSRAQRTTRTPRKSMPDPPDPSSSDDENPPPARQPVHTDFRQATTSRRKSQAPTRNPNPGATSTTTVRPPVYRRRKRPGERALQEIRKYQKSTALLIPKAPMARCIREIVVENGHADFRFQVSALECIHEAAEAYIVGVFEDAVLCCLHGKRVTLQTKDLQLAMRIRGHNGVL</sequence>
<dbReference type="GO" id="GO:0005634">
    <property type="term" value="C:nucleus"/>
    <property type="evidence" value="ECO:0007669"/>
    <property type="project" value="UniProtKB-SubCell"/>
</dbReference>
<evidence type="ECO:0000256" key="1">
    <source>
        <dbReference type="ARBA" id="ARBA00004123"/>
    </source>
</evidence>
<dbReference type="FunFam" id="1.10.20.10:FF:000085">
    <property type="entry name" value="Histone H3.2"/>
    <property type="match status" value="1"/>
</dbReference>
<feature type="domain" description="Core Histone H2A/H2B/H3" evidence="9">
    <location>
        <begin position="157"/>
        <end position="245"/>
    </location>
</feature>
<dbReference type="GO" id="GO:0003677">
    <property type="term" value="F:DNA binding"/>
    <property type="evidence" value="ECO:0007669"/>
    <property type="project" value="UniProtKB-KW"/>
</dbReference>
<keyword evidence="5" id="KW-0238">DNA-binding</keyword>
<keyword evidence="7" id="KW-0544">Nucleosome core</keyword>
<dbReference type="EMBL" id="JAFNEN010000152">
    <property type="protein sequence ID" value="KAG8191780.1"/>
    <property type="molecule type" value="Genomic_DNA"/>
</dbReference>
<keyword evidence="11" id="KW-1185">Reference proteome</keyword>
<dbReference type="InterPro" id="IPR009072">
    <property type="entry name" value="Histone-fold"/>
</dbReference>
<dbReference type="GO" id="GO:0046982">
    <property type="term" value="F:protein heterodimerization activity"/>
    <property type="evidence" value="ECO:0007669"/>
    <property type="project" value="InterPro"/>
</dbReference>
<dbReference type="SMART" id="SM00428">
    <property type="entry name" value="H3"/>
    <property type="match status" value="1"/>
</dbReference>
<dbReference type="InterPro" id="IPR000164">
    <property type="entry name" value="Histone_H3/CENP-A"/>
</dbReference>
<evidence type="ECO:0000313" key="10">
    <source>
        <dbReference type="EMBL" id="KAG8191780.1"/>
    </source>
</evidence>
<dbReference type="Pfam" id="PF00125">
    <property type="entry name" value="Histone"/>
    <property type="match status" value="1"/>
</dbReference>
<dbReference type="SUPFAM" id="SSF47113">
    <property type="entry name" value="Histone-fold"/>
    <property type="match status" value="1"/>
</dbReference>
<name>A0AAV6V796_9ARAC</name>
<proteinExistence type="inferred from homology"/>
<reference evidence="10 11" key="1">
    <citation type="journal article" date="2022" name="Nat. Ecol. Evol.">
        <title>A masculinizing supergene underlies an exaggerated male reproductive morph in a spider.</title>
        <authorList>
            <person name="Hendrickx F."/>
            <person name="De Corte Z."/>
            <person name="Sonet G."/>
            <person name="Van Belleghem S.M."/>
            <person name="Kostlbacher S."/>
            <person name="Vangestel C."/>
        </authorList>
    </citation>
    <scope>NUCLEOTIDE SEQUENCE [LARGE SCALE GENOMIC DNA]</scope>
    <source>
        <strain evidence="10">W744_W776</strain>
    </source>
</reference>
<accession>A0AAV6V796</accession>
<evidence type="ECO:0000256" key="6">
    <source>
        <dbReference type="ARBA" id="ARBA00023242"/>
    </source>
</evidence>
<dbReference type="GO" id="GO:0030527">
    <property type="term" value="F:structural constituent of chromatin"/>
    <property type="evidence" value="ECO:0007669"/>
    <property type="project" value="InterPro"/>
</dbReference>
<dbReference type="CDD" id="cd22911">
    <property type="entry name" value="HFD_H3"/>
    <property type="match status" value="1"/>
</dbReference>
<dbReference type="Proteomes" id="UP000827092">
    <property type="component" value="Unassembled WGS sequence"/>
</dbReference>
<evidence type="ECO:0000313" key="11">
    <source>
        <dbReference type="Proteomes" id="UP000827092"/>
    </source>
</evidence>
<gene>
    <name evidence="10" type="ORF">JTE90_026815</name>
</gene>
<dbReference type="GO" id="GO:0000786">
    <property type="term" value="C:nucleosome"/>
    <property type="evidence" value="ECO:0007669"/>
    <property type="project" value="UniProtKB-KW"/>
</dbReference>
<dbReference type="PANTHER" id="PTHR45810">
    <property type="entry name" value="HISTONE H3.2"/>
    <property type="match status" value="1"/>
</dbReference>
<dbReference type="AlphaFoldDB" id="A0AAV6V796"/>
<dbReference type="Gene3D" id="1.10.20.10">
    <property type="entry name" value="Histone, subunit A"/>
    <property type="match status" value="1"/>
</dbReference>
<comment type="similarity">
    <text evidence="3">Belongs to the histone H3 family.</text>
</comment>
<evidence type="ECO:0000256" key="2">
    <source>
        <dbReference type="ARBA" id="ARBA00004286"/>
    </source>
</evidence>
<comment type="subcellular location">
    <subcellularLocation>
        <location evidence="2">Chromosome</location>
    </subcellularLocation>
    <subcellularLocation>
        <location evidence="1">Nucleus</location>
    </subcellularLocation>
</comment>
<comment type="caution">
    <text evidence="10">The sequence shown here is derived from an EMBL/GenBank/DDBJ whole genome shotgun (WGS) entry which is preliminary data.</text>
</comment>
<keyword evidence="4" id="KW-0158">Chromosome</keyword>
<keyword evidence="6" id="KW-0539">Nucleus</keyword>
<dbReference type="PANTHER" id="PTHR45810:SF1">
    <property type="entry name" value="HISTONE H3-LIKE CENTROMERIC PROTEIN A"/>
    <property type="match status" value="1"/>
</dbReference>
<evidence type="ECO:0000256" key="5">
    <source>
        <dbReference type="ARBA" id="ARBA00023125"/>
    </source>
</evidence>
<evidence type="ECO:0000256" key="7">
    <source>
        <dbReference type="ARBA" id="ARBA00023269"/>
    </source>
</evidence>